<dbReference type="Pfam" id="PF13469">
    <property type="entry name" value="Sulfotransfer_3"/>
    <property type="match status" value="1"/>
</dbReference>
<accession>A0A2D0NJN4</accession>
<comment type="caution">
    <text evidence="1">The sequence shown here is derived from an EMBL/GenBank/DDBJ whole genome shotgun (WGS) entry which is preliminary data.</text>
</comment>
<organism evidence="1 2">
    <name type="scientific">Flavilitoribacter nigricans (strain ATCC 23147 / DSM 23189 / NBRC 102662 / NCIMB 1420 / SS-2)</name>
    <name type="common">Lewinella nigricans</name>
    <dbReference type="NCBI Taxonomy" id="1122177"/>
    <lineage>
        <taxon>Bacteria</taxon>
        <taxon>Pseudomonadati</taxon>
        <taxon>Bacteroidota</taxon>
        <taxon>Saprospiria</taxon>
        <taxon>Saprospirales</taxon>
        <taxon>Lewinellaceae</taxon>
        <taxon>Flavilitoribacter</taxon>
    </lineage>
</organism>
<dbReference type="Gene3D" id="3.40.50.300">
    <property type="entry name" value="P-loop containing nucleotide triphosphate hydrolases"/>
    <property type="match status" value="1"/>
</dbReference>
<dbReference type="AlphaFoldDB" id="A0A2D0NJN4"/>
<dbReference type="EMBL" id="PDUD01000001">
    <property type="protein sequence ID" value="PHN08600.1"/>
    <property type="molecule type" value="Genomic_DNA"/>
</dbReference>
<dbReference type="Proteomes" id="UP000223913">
    <property type="component" value="Unassembled WGS sequence"/>
</dbReference>
<proteinExistence type="predicted"/>
<dbReference type="InterPro" id="IPR051135">
    <property type="entry name" value="Gal/GlcNAc/GalNAc_ST"/>
</dbReference>
<dbReference type="PANTHER" id="PTHR10704:SF44">
    <property type="entry name" value="LD35051P-RELATED"/>
    <property type="match status" value="1"/>
</dbReference>
<dbReference type="OrthoDB" id="7062607at2"/>
<evidence type="ECO:0000313" key="1">
    <source>
        <dbReference type="EMBL" id="PHN08600.1"/>
    </source>
</evidence>
<evidence type="ECO:0008006" key="3">
    <source>
        <dbReference type="Google" id="ProtNLM"/>
    </source>
</evidence>
<dbReference type="GO" id="GO:0006790">
    <property type="term" value="P:sulfur compound metabolic process"/>
    <property type="evidence" value="ECO:0007669"/>
    <property type="project" value="TreeGrafter"/>
</dbReference>
<dbReference type="GO" id="GO:0001517">
    <property type="term" value="F:N-acetylglucosamine 6-O-sulfotransferase activity"/>
    <property type="evidence" value="ECO:0007669"/>
    <property type="project" value="TreeGrafter"/>
</dbReference>
<gene>
    <name evidence="1" type="ORF">CRP01_01425</name>
</gene>
<name>A0A2D0NJN4_FLAN2</name>
<dbReference type="SUPFAM" id="SSF52540">
    <property type="entry name" value="P-loop containing nucleoside triphosphate hydrolases"/>
    <property type="match status" value="1"/>
</dbReference>
<dbReference type="InterPro" id="IPR027417">
    <property type="entry name" value="P-loop_NTPase"/>
</dbReference>
<evidence type="ECO:0000313" key="2">
    <source>
        <dbReference type="Proteomes" id="UP000223913"/>
    </source>
</evidence>
<reference evidence="1 2" key="1">
    <citation type="submission" date="2017-10" db="EMBL/GenBank/DDBJ databases">
        <title>The draft genome sequence of Lewinella nigricans NBRC 102662.</title>
        <authorList>
            <person name="Wang K."/>
        </authorList>
    </citation>
    <scope>NUCLEOTIDE SEQUENCE [LARGE SCALE GENOMIC DNA]</scope>
    <source>
        <strain evidence="1 2">NBRC 102662</strain>
    </source>
</reference>
<dbReference type="GO" id="GO:0006044">
    <property type="term" value="P:N-acetylglucosamine metabolic process"/>
    <property type="evidence" value="ECO:0007669"/>
    <property type="project" value="TreeGrafter"/>
</dbReference>
<sequence length="304" mass="35828">MLPVKYIYILSQRYSGSTLLSFLLATHPEISTIGERRKFFVKSIRPKGQTGLQCSCGALFQDCVYWTAVREKVLARIDERALGVNETEFQLYGNKYLEKLGQEILQRAILDGWPLSDHLFAGRRRNWNTFNRRLVEVILEMDNSRIFLDSSKSIEQVLYLSQIDDFDLHIIWLTRDPRAQVASSLKYNSWSVEEATRRWKQQMQKNQFVLDRLGIKYTTLTYEALCRDPKGEIRQLLKFVGMDPGGFSLNFRDYEQHIMGNYRMRLGQDTRIVERKDWLERLQPGEIAKIESMTSDYREYYTTV</sequence>
<protein>
    <recommendedName>
        <fullName evidence="3">Sulfotransferase</fullName>
    </recommendedName>
</protein>
<keyword evidence="2" id="KW-1185">Reference proteome</keyword>
<dbReference type="PANTHER" id="PTHR10704">
    <property type="entry name" value="CARBOHYDRATE SULFOTRANSFERASE"/>
    <property type="match status" value="1"/>
</dbReference>